<reference evidence="13" key="2">
    <citation type="submission" date="2017-01" db="EMBL/GenBank/DDBJ databases">
        <authorList>
            <person name="Wang Y."/>
            <person name="White M."/>
            <person name="Kvist S."/>
            <person name="Moncalvo J.-M."/>
        </authorList>
    </citation>
    <scope>NUCLEOTIDE SEQUENCE [LARGE SCALE GENOMIC DNA]</scope>
    <source>
        <strain evidence="13">ID-206-W2</strain>
    </source>
</reference>
<organism evidence="11 13">
    <name type="scientific">Smittium culicis</name>
    <dbReference type="NCBI Taxonomy" id="133412"/>
    <lineage>
        <taxon>Eukaryota</taxon>
        <taxon>Fungi</taxon>
        <taxon>Fungi incertae sedis</taxon>
        <taxon>Zoopagomycota</taxon>
        <taxon>Kickxellomycotina</taxon>
        <taxon>Harpellomycetes</taxon>
        <taxon>Harpellales</taxon>
        <taxon>Legeriomycetaceae</taxon>
        <taxon>Smittium</taxon>
    </lineage>
</organism>
<dbReference type="Gene3D" id="1.10.287.110">
    <property type="entry name" value="DnaJ domain"/>
    <property type="match status" value="1"/>
</dbReference>
<evidence type="ECO:0000256" key="4">
    <source>
        <dbReference type="ARBA" id="ARBA00022989"/>
    </source>
</evidence>
<dbReference type="OrthoDB" id="240298at2759"/>
<evidence type="ECO:0000256" key="9">
    <source>
        <dbReference type="ARBA" id="ARBA00041716"/>
    </source>
</evidence>
<dbReference type="SUPFAM" id="SSF46565">
    <property type="entry name" value="Chaperone J-domain"/>
    <property type="match status" value="1"/>
</dbReference>
<dbReference type="EMBL" id="LSSM01005044">
    <property type="protein sequence ID" value="OMJ13521.1"/>
    <property type="molecule type" value="Genomic_DNA"/>
</dbReference>
<evidence type="ECO:0000313" key="12">
    <source>
        <dbReference type="EMBL" id="OMJ29042.1"/>
    </source>
</evidence>
<name>A0A1R1XFW9_9FUNG</name>
<dbReference type="PANTHER" id="PTHR12763">
    <property type="match status" value="1"/>
</dbReference>
<keyword evidence="3" id="KW-0999">Mitochondrion inner membrane</keyword>
<evidence type="ECO:0000256" key="7">
    <source>
        <dbReference type="ARBA" id="ARBA00038105"/>
    </source>
</evidence>
<keyword evidence="13" id="KW-1185">Reference proteome</keyword>
<feature type="domain" description="J" evidence="10">
    <location>
        <begin position="59"/>
        <end position="115"/>
    </location>
</feature>
<evidence type="ECO:0000256" key="8">
    <source>
        <dbReference type="ARBA" id="ARBA00040828"/>
    </source>
</evidence>
<evidence type="ECO:0000313" key="11">
    <source>
        <dbReference type="EMBL" id="OMJ13521.1"/>
    </source>
</evidence>
<keyword evidence="4" id="KW-1133">Transmembrane helix</keyword>
<reference evidence="11" key="1">
    <citation type="submission" date="2017-01" db="EMBL/GenBank/DDBJ databases">
        <authorList>
            <person name="Mah S.A."/>
            <person name="Swanson W.J."/>
            <person name="Moy G.W."/>
            <person name="Vacquier V.D."/>
        </authorList>
    </citation>
    <scope>NUCLEOTIDE SEQUENCE [LARGE SCALE GENOMIC DNA]</scope>
    <source>
        <strain evidence="11">ID-206-W2</strain>
    </source>
</reference>
<dbReference type="InterPro" id="IPR036869">
    <property type="entry name" value="J_dom_sf"/>
</dbReference>
<keyword evidence="2" id="KW-0812">Transmembrane</keyword>
<accession>A0A1R1XFW9</accession>
<evidence type="ECO:0000313" key="13">
    <source>
        <dbReference type="Proteomes" id="UP000187429"/>
    </source>
</evidence>
<dbReference type="GO" id="GO:0001405">
    <property type="term" value="C:PAM complex, Tim23 associated import motor"/>
    <property type="evidence" value="ECO:0007669"/>
    <property type="project" value="TreeGrafter"/>
</dbReference>
<dbReference type="EMBL" id="LSSM01000399">
    <property type="protein sequence ID" value="OMJ29042.1"/>
    <property type="molecule type" value="Genomic_DNA"/>
</dbReference>
<dbReference type="AlphaFoldDB" id="A0A1R1XFW9"/>
<keyword evidence="6" id="KW-0472">Membrane</keyword>
<dbReference type="CDD" id="cd06257">
    <property type="entry name" value="DnaJ"/>
    <property type="match status" value="1"/>
</dbReference>
<evidence type="ECO:0000256" key="3">
    <source>
        <dbReference type="ARBA" id="ARBA00022792"/>
    </source>
</evidence>
<dbReference type="InterPro" id="IPR001623">
    <property type="entry name" value="DnaJ_domain"/>
</dbReference>
<sequence length="115" mass="12457">MSNIIIAGGLGLAGVAAVGRFMFLRARGGSAGSSILKGVDQVNKKFVKGGFDSKMSKREAALILGLKETMLTKNKIRDAHRRIMLKNHPDRGGSPYIATKVNEAKEFLETKARIQ</sequence>
<evidence type="ECO:0000256" key="2">
    <source>
        <dbReference type="ARBA" id="ARBA00022692"/>
    </source>
</evidence>
<dbReference type="FunFam" id="1.10.287.110:FF:000001">
    <property type="entry name" value="Import inner membrane translocase subunit tim14"/>
    <property type="match status" value="1"/>
</dbReference>
<protein>
    <recommendedName>
        <fullName evidence="8">Mitochondrial import inner membrane translocase subunit TIM14</fullName>
    </recommendedName>
    <alternativeName>
        <fullName evidence="9">Presequence translocated-associated motor subunit PAM18</fullName>
    </alternativeName>
</protein>
<dbReference type="Proteomes" id="UP000187429">
    <property type="component" value="Unassembled WGS sequence"/>
</dbReference>
<evidence type="ECO:0000256" key="5">
    <source>
        <dbReference type="ARBA" id="ARBA00023128"/>
    </source>
</evidence>
<dbReference type="PANTHER" id="PTHR12763:SF28">
    <property type="entry name" value="GEO10507P1-RELATED"/>
    <property type="match status" value="1"/>
</dbReference>
<proteinExistence type="inferred from homology"/>
<dbReference type="GO" id="GO:0030150">
    <property type="term" value="P:protein import into mitochondrial matrix"/>
    <property type="evidence" value="ECO:0007669"/>
    <property type="project" value="TreeGrafter"/>
</dbReference>
<comment type="caution">
    <text evidence="11">The sequence shown here is derived from an EMBL/GenBank/DDBJ whole genome shotgun (WGS) entry which is preliminary data.</text>
</comment>
<keyword evidence="5" id="KW-0496">Mitochondrion</keyword>
<dbReference type="PROSITE" id="PS50076">
    <property type="entry name" value="DNAJ_2"/>
    <property type="match status" value="1"/>
</dbReference>
<comment type="subcellular location">
    <subcellularLocation>
        <location evidence="1">Mitochondrion inner membrane</location>
        <topology evidence="1">Single-pass membrane protein</topology>
    </subcellularLocation>
</comment>
<dbReference type="SMART" id="SM00271">
    <property type="entry name" value="DnaJ"/>
    <property type="match status" value="1"/>
</dbReference>
<evidence type="ECO:0000256" key="1">
    <source>
        <dbReference type="ARBA" id="ARBA00004434"/>
    </source>
</evidence>
<evidence type="ECO:0000256" key="6">
    <source>
        <dbReference type="ARBA" id="ARBA00023136"/>
    </source>
</evidence>
<evidence type="ECO:0000259" key="10">
    <source>
        <dbReference type="PROSITE" id="PS50076"/>
    </source>
</evidence>
<dbReference type="GO" id="GO:0001671">
    <property type="term" value="F:ATPase activator activity"/>
    <property type="evidence" value="ECO:0007669"/>
    <property type="project" value="TreeGrafter"/>
</dbReference>
<gene>
    <name evidence="12" type="ORF">AYI69_g1463</name>
    <name evidence="11" type="ORF">AYI69_g8975</name>
</gene>
<comment type="similarity">
    <text evidence="7">Belongs to the TIM14 family.</text>
</comment>